<proteinExistence type="predicted"/>
<feature type="domain" description="DUF1996" evidence="3">
    <location>
        <begin position="44"/>
        <end position="265"/>
    </location>
</feature>
<name>A0A4Q1BA43_TREME</name>
<comment type="caution">
    <text evidence="4">The sequence shown here is derived from an EMBL/GenBank/DDBJ whole genome shotgun (WGS) entry which is preliminary data.</text>
</comment>
<dbReference type="InParanoid" id="A0A4Q1BA43"/>
<keyword evidence="2" id="KW-0732">Signal</keyword>
<sequence>MLVKLLFGTLYGALAVKADAGPYGVGTDPFWVVSHAPLTSVRLDPIVSPAGISGHTHQVVGGSAFGPVYDYAASQQAKCTSANVAIDKSNYWAPQLYRNHPNGTVSLVKLTYANTYYLTRKADGETVVPFPPGFRMLVGDPNRQTYNESDPTNAAISYACLGVSGPETPAFPTQSCPSNLRAQAFFPHCWDGINNWLPNSAHVAFSSEGNYNGGGKCPDSHPKRIMSLFYEWHYEDDFEYEAGARVWATGDTVGYSFHADFTMGWPDGYMQTIFDAGENCAVEFGLNKCPPLASHLQSNGGDCVVDKNWVDEDVVGPLSKLPGNNAEWGGSTPKTSIPNYVETVKLNSPAPTYTDGCSLDSAACSTSVGSSSPPNSATSPSSSTSSISSAPASGVSSISGGSNGSGSSSAASISKPTSSSIGSTSTPSKSSMSKSTNPGGGETLVAVPSSSSSAISKGSCGRKRGMKRRRRRDNGQY</sequence>
<feature type="compositionally biased region" description="Basic residues" evidence="1">
    <location>
        <begin position="460"/>
        <end position="477"/>
    </location>
</feature>
<evidence type="ECO:0000313" key="5">
    <source>
        <dbReference type="Proteomes" id="UP000289152"/>
    </source>
</evidence>
<feature type="region of interest" description="Disordered" evidence="1">
    <location>
        <begin position="364"/>
        <end position="477"/>
    </location>
</feature>
<feature type="signal peptide" evidence="2">
    <location>
        <begin position="1"/>
        <end position="20"/>
    </location>
</feature>
<dbReference type="Proteomes" id="UP000289152">
    <property type="component" value="Unassembled WGS sequence"/>
</dbReference>
<accession>A0A4Q1BA43</accession>
<protein>
    <recommendedName>
        <fullName evidence="3">DUF1996 domain-containing protein</fullName>
    </recommendedName>
</protein>
<dbReference type="VEuPathDB" id="FungiDB:TREMEDRAFT_65015"/>
<feature type="chain" id="PRO_5020199329" description="DUF1996 domain-containing protein" evidence="2">
    <location>
        <begin position="21"/>
        <end position="477"/>
    </location>
</feature>
<evidence type="ECO:0000313" key="4">
    <source>
        <dbReference type="EMBL" id="RXK35632.1"/>
    </source>
</evidence>
<evidence type="ECO:0000256" key="1">
    <source>
        <dbReference type="SAM" id="MobiDB-lite"/>
    </source>
</evidence>
<dbReference type="PANTHER" id="PTHR43662">
    <property type="match status" value="1"/>
</dbReference>
<reference evidence="4 5" key="1">
    <citation type="submission" date="2016-06" db="EMBL/GenBank/DDBJ databases">
        <title>Evolution of pathogenesis and genome organization in the Tremellales.</title>
        <authorList>
            <person name="Cuomo C."/>
            <person name="Litvintseva A."/>
            <person name="Heitman J."/>
            <person name="Chen Y."/>
            <person name="Sun S."/>
            <person name="Springer D."/>
            <person name="Dromer F."/>
            <person name="Young S."/>
            <person name="Zeng Q."/>
            <person name="Chapman S."/>
            <person name="Gujja S."/>
            <person name="Saif S."/>
            <person name="Birren B."/>
        </authorList>
    </citation>
    <scope>NUCLEOTIDE SEQUENCE [LARGE SCALE GENOMIC DNA]</scope>
    <source>
        <strain evidence="4 5">ATCC 28783</strain>
    </source>
</reference>
<dbReference type="EMBL" id="SDIL01000128">
    <property type="protein sequence ID" value="RXK35632.1"/>
    <property type="molecule type" value="Genomic_DNA"/>
</dbReference>
<dbReference type="AlphaFoldDB" id="A0A4Q1BA43"/>
<keyword evidence="5" id="KW-1185">Reference proteome</keyword>
<dbReference type="OrthoDB" id="74764at2759"/>
<evidence type="ECO:0000256" key="2">
    <source>
        <dbReference type="SAM" id="SignalP"/>
    </source>
</evidence>
<feature type="compositionally biased region" description="Low complexity" evidence="1">
    <location>
        <begin position="364"/>
        <end position="437"/>
    </location>
</feature>
<dbReference type="PANTHER" id="PTHR43662:SF3">
    <property type="entry name" value="DOMAIN PROTEIN, PUTATIVE (AFU_ORTHOLOGUE AFUA_6G11970)-RELATED"/>
    <property type="match status" value="1"/>
</dbReference>
<dbReference type="STRING" id="5217.A0A4Q1BA43"/>
<gene>
    <name evidence="4" type="ORF">M231_07112</name>
</gene>
<dbReference type="Pfam" id="PF09362">
    <property type="entry name" value="DUF1996"/>
    <property type="match status" value="1"/>
</dbReference>
<organism evidence="4 5">
    <name type="scientific">Tremella mesenterica</name>
    <name type="common">Jelly fungus</name>
    <dbReference type="NCBI Taxonomy" id="5217"/>
    <lineage>
        <taxon>Eukaryota</taxon>
        <taxon>Fungi</taxon>
        <taxon>Dikarya</taxon>
        <taxon>Basidiomycota</taxon>
        <taxon>Agaricomycotina</taxon>
        <taxon>Tremellomycetes</taxon>
        <taxon>Tremellales</taxon>
        <taxon>Tremellaceae</taxon>
        <taxon>Tremella</taxon>
    </lineage>
</organism>
<feature type="compositionally biased region" description="Low complexity" evidence="1">
    <location>
        <begin position="449"/>
        <end position="459"/>
    </location>
</feature>
<evidence type="ECO:0000259" key="3">
    <source>
        <dbReference type="Pfam" id="PF09362"/>
    </source>
</evidence>
<dbReference type="InterPro" id="IPR018535">
    <property type="entry name" value="DUF1996"/>
</dbReference>